<dbReference type="Pfam" id="PF12799">
    <property type="entry name" value="LRR_4"/>
    <property type="match status" value="1"/>
</dbReference>
<comment type="catalytic activity">
    <reaction evidence="19">
        <text>L-threonyl-[protein] + ATP = O-phospho-L-threonyl-[protein] + ADP + H(+)</text>
        <dbReference type="Rhea" id="RHEA:46608"/>
        <dbReference type="Rhea" id="RHEA-COMP:11060"/>
        <dbReference type="Rhea" id="RHEA-COMP:11605"/>
        <dbReference type="ChEBI" id="CHEBI:15378"/>
        <dbReference type="ChEBI" id="CHEBI:30013"/>
        <dbReference type="ChEBI" id="CHEBI:30616"/>
        <dbReference type="ChEBI" id="CHEBI:61977"/>
        <dbReference type="ChEBI" id="CHEBI:456216"/>
        <dbReference type="EC" id="2.7.11.1"/>
    </reaction>
</comment>
<dbReference type="GO" id="GO:0033612">
    <property type="term" value="F:receptor serine/threonine kinase binding"/>
    <property type="evidence" value="ECO:0007669"/>
    <property type="project" value="TreeGrafter"/>
</dbReference>
<evidence type="ECO:0000256" key="16">
    <source>
        <dbReference type="ARBA" id="ARBA00023136"/>
    </source>
</evidence>
<dbReference type="Proteomes" id="UP001164776">
    <property type="component" value="Unassembled WGS sequence"/>
</dbReference>
<dbReference type="CDD" id="cd14066">
    <property type="entry name" value="STKc_IRAK"/>
    <property type="match status" value="1"/>
</dbReference>
<keyword evidence="9" id="KW-0812">Transmembrane</keyword>
<dbReference type="FunFam" id="3.80.10.10:FF:000470">
    <property type="entry name" value="LRR receptor-like serine/threonine-protein kinase RPK2"/>
    <property type="match status" value="1"/>
</dbReference>
<dbReference type="FunFam" id="3.30.200.20:FF:000661">
    <property type="entry name" value="Serine-threonine protein kinase plant-type"/>
    <property type="match status" value="1"/>
</dbReference>
<comment type="similarity">
    <text evidence="2">Belongs to the protein kinase superfamily. Ser/Thr protein kinase family.</text>
</comment>
<keyword evidence="25" id="KW-1185">Reference proteome</keyword>
<dbReference type="InterPro" id="IPR003591">
    <property type="entry name" value="Leu-rich_rpt_typical-subtyp"/>
</dbReference>
<evidence type="ECO:0000256" key="12">
    <source>
        <dbReference type="ARBA" id="ARBA00022741"/>
    </source>
</evidence>
<proteinExistence type="inferred from homology"/>
<dbReference type="GO" id="GO:0051606">
    <property type="term" value="P:detection of stimulus"/>
    <property type="evidence" value="ECO:0007669"/>
    <property type="project" value="UniProtKB-ARBA"/>
</dbReference>
<dbReference type="GO" id="GO:0004674">
    <property type="term" value="F:protein serine/threonine kinase activity"/>
    <property type="evidence" value="ECO:0007669"/>
    <property type="project" value="UniProtKB-KW"/>
</dbReference>
<keyword evidence="17" id="KW-0675">Receptor</keyword>
<feature type="chain" id="PRO_5040823410" description="non-specific serine/threonine protein kinase" evidence="22">
    <location>
        <begin position="16"/>
        <end position="1089"/>
    </location>
</feature>
<evidence type="ECO:0000256" key="17">
    <source>
        <dbReference type="ARBA" id="ARBA00023170"/>
    </source>
</evidence>
<dbReference type="PROSITE" id="PS50011">
    <property type="entry name" value="PROTEIN_KINASE_DOM"/>
    <property type="match status" value="1"/>
</dbReference>
<dbReference type="SUPFAM" id="SSF52047">
    <property type="entry name" value="RNI-like"/>
    <property type="match status" value="1"/>
</dbReference>
<evidence type="ECO:0000259" key="23">
    <source>
        <dbReference type="PROSITE" id="PS50011"/>
    </source>
</evidence>
<evidence type="ECO:0000313" key="24">
    <source>
        <dbReference type="EMBL" id="KAJ1255983.1"/>
    </source>
</evidence>
<evidence type="ECO:0000256" key="20">
    <source>
        <dbReference type="ARBA" id="ARBA00048679"/>
    </source>
</evidence>
<evidence type="ECO:0000256" key="11">
    <source>
        <dbReference type="ARBA" id="ARBA00022737"/>
    </source>
</evidence>
<dbReference type="InterPro" id="IPR032675">
    <property type="entry name" value="LRR_dom_sf"/>
</dbReference>
<dbReference type="FunFam" id="3.80.10.10:FF:000101">
    <property type="entry name" value="LRR receptor-like serine/threonine-protein kinase ERECTA"/>
    <property type="match status" value="1"/>
</dbReference>
<keyword evidence="14 21" id="KW-0067">ATP-binding</keyword>
<reference evidence="24 25" key="1">
    <citation type="submission" date="2022-10" db="EMBL/GenBank/DDBJ databases">
        <title>WGS assembly of Paspalum vaginatum 540-79.</title>
        <authorList>
            <person name="Sun G."/>
            <person name="Wase N."/>
            <person name="Shu S."/>
            <person name="Jenkins J."/>
            <person name="Zhou B."/>
            <person name="Torres-Rodriguez J."/>
            <person name="Chen C."/>
            <person name="Sandor L."/>
            <person name="Plott C."/>
            <person name="Yoshinga Y."/>
            <person name="Daum C."/>
            <person name="Qi P."/>
            <person name="Barry K."/>
            <person name="Lipzen A."/>
            <person name="Berry L."/>
            <person name="Pedersen C."/>
            <person name="Gottilla T."/>
            <person name="Foltz A."/>
            <person name="Yu H."/>
            <person name="O'Malley R."/>
            <person name="Zhang C."/>
            <person name="Devos K."/>
            <person name="Sigmon B."/>
            <person name="Yu B."/>
            <person name="Obata T."/>
            <person name="Schmutz J."/>
            <person name="Schnable J."/>
        </authorList>
    </citation>
    <scope>NUCLEOTIDE SEQUENCE [LARGE SCALE GENOMIC DNA]</scope>
    <source>
        <strain evidence="25">cv. 540-79</strain>
    </source>
</reference>
<evidence type="ECO:0000256" key="4">
    <source>
        <dbReference type="ARBA" id="ARBA00022475"/>
    </source>
</evidence>
<dbReference type="InterPro" id="IPR055414">
    <property type="entry name" value="LRR_R13L4/SHOC2-like"/>
</dbReference>
<keyword evidence="6" id="KW-0597">Phosphoprotein</keyword>
<gene>
    <name evidence="24" type="ORF">BS78_K122400</name>
</gene>
<evidence type="ECO:0000256" key="18">
    <source>
        <dbReference type="ARBA" id="ARBA00023180"/>
    </source>
</evidence>
<dbReference type="FunFam" id="3.80.10.10:FF:000317">
    <property type="entry name" value="Inactive leucine-rich repeat receptor-like protein kinase"/>
    <property type="match status" value="1"/>
</dbReference>
<evidence type="ECO:0000256" key="6">
    <source>
        <dbReference type="ARBA" id="ARBA00022553"/>
    </source>
</evidence>
<dbReference type="SUPFAM" id="SSF56112">
    <property type="entry name" value="Protein kinase-like (PK-like)"/>
    <property type="match status" value="1"/>
</dbReference>
<evidence type="ECO:0000256" key="22">
    <source>
        <dbReference type="SAM" id="SignalP"/>
    </source>
</evidence>
<comment type="caution">
    <text evidence="24">The sequence shown here is derived from an EMBL/GenBank/DDBJ whole genome shotgun (WGS) entry which is preliminary data.</text>
</comment>
<sequence>MALAFLAVLLPGVFPSSPAAAAATPSVTISGVNGSDTDLAALLAFKGQVSDPHGVLANRWKTTVSFCSWVGVSCGRRQQRATSLSLPGVPLQGTLAPSLGNLSFLDTLNLTGTGLVGAIPADLSRLRRLRYLDLKGCSLSGEIPPGLGNLTRLEILDLGNNTLSGQIPPQLLQNLCSLQKFSVWRNELSGYIPPYLFNNTPSLKVVNLENNSLSGPIPHGVGSLAMLRFLSLQFNQFVGPVPPAIYNLSRLQDLVLRSNSLTGQIPNNNTFSLPLLHYLDLAENNFTGRIPEGLAALQNLSDLRLGGNYLDGSIPAVLATLPRLTALSLGGTRNYLVGSIPAVLSNLSHLNLLDLGYCNNLTGEIPAELGQMKELVYLHVGSNQLTGQIPSSLGNLSKLSFLSLYTNELSGPVPYTLGNIPPLNLLAIDTNNLEGDLDFLSSLSNCTNLQTLTIYNNYFTGVLPDLVGNLSAQLLIFVANSNSLTGTLPETLSKLTSLQVLILSNNLLMGTITESVTMMQNLVFFDVSSNAMSGHIPPRIGELNMLQQLHLQGNKFLGTIPDGIGNLSLLEYLDLSSNQLNSTIPASLFSLGKLIQLNLSHNSFSGPLHSDVGGLKELYTVDLSFNFLLENVPESFGQLSMLAYLNLSHNSFEQMIPLSFQKLTSLVALDLSSNSLSGTIPTFFANMTYLTTLNLSFNRLQGRIPEGGVFSNIALQSLIGNAGLCGAPDLGFSPCLDKSHSNHRHCLKFLLPAVSIGLGSIVLCVYMAIKRIHKRKAGVQTCVTHQGEVLSLRLISYHDLVHATDNFSDNNLLGTGNFGKVFKGQLANGLVVAIKVLDMHLEQAVRSFDAECRVLRMARHRNLIRVLNTCSNLEFRALILEYMPNGSLEKLLHSEGRKILEFLKRLEIMLDVSMAVEYLHHEHYEVVLHCDLKPSNVLFDSDMTAHVADFGIAKLLLGEDNSMITASMAGTLGYMAPEYGTCGKASRKSDVFSFGIMLLEVFTGKRPTDPMFAGDLSLRQWVHQAFPSDIVHVVDGQLLSEASSAARDLKNLLATILELGLICTSDSPDQRMSMSEVVVTLKNVKKDYA</sequence>
<protein>
    <recommendedName>
        <fullName evidence="3">non-specific serine/threonine protein kinase</fullName>
        <ecNumber evidence="3">2.7.11.1</ecNumber>
    </recommendedName>
</protein>
<evidence type="ECO:0000256" key="15">
    <source>
        <dbReference type="ARBA" id="ARBA00022989"/>
    </source>
</evidence>
<comment type="catalytic activity">
    <reaction evidence="20">
        <text>L-seryl-[protein] + ATP = O-phospho-L-seryl-[protein] + ADP + H(+)</text>
        <dbReference type="Rhea" id="RHEA:17989"/>
        <dbReference type="Rhea" id="RHEA-COMP:9863"/>
        <dbReference type="Rhea" id="RHEA-COMP:11604"/>
        <dbReference type="ChEBI" id="CHEBI:15378"/>
        <dbReference type="ChEBI" id="CHEBI:29999"/>
        <dbReference type="ChEBI" id="CHEBI:30616"/>
        <dbReference type="ChEBI" id="CHEBI:83421"/>
        <dbReference type="ChEBI" id="CHEBI:456216"/>
        <dbReference type="EC" id="2.7.11.1"/>
    </reaction>
</comment>
<dbReference type="EMBL" id="MU629596">
    <property type="protein sequence ID" value="KAJ1255983.1"/>
    <property type="molecule type" value="Genomic_DNA"/>
</dbReference>
<dbReference type="FunFam" id="3.80.10.10:FF:000095">
    <property type="entry name" value="LRR receptor-like serine/threonine-protein kinase GSO1"/>
    <property type="match status" value="1"/>
</dbReference>
<dbReference type="InterPro" id="IPR001611">
    <property type="entry name" value="Leu-rich_rpt"/>
</dbReference>
<dbReference type="PROSITE" id="PS00108">
    <property type="entry name" value="PROTEIN_KINASE_ST"/>
    <property type="match status" value="1"/>
</dbReference>
<dbReference type="PRINTS" id="PR00019">
    <property type="entry name" value="LEURICHRPT"/>
</dbReference>
<dbReference type="InterPro" id="IPR017441">
    <property type="entry name" value="Protein_kinase_ATP_BS"/>
</dbReference>
<evidence type="ECO:0000256" key="2">
    <source>
        <dbReference type="ARBA" id="ARBA00008684"/>
    </source>
</evidence>
<dbReference type="Gene3D" id="3.30.200.20">
    <property type="entry name" value="Phosphorylase Kinase, domain 1"/>
    <property type="match status" value="1"/>
</dbReference>
<dbReference type="EC" id="2.7.11.1" evidence="3"/>
<dbReference type="GO" id="GO:0005524">
    <property type="term" value="F:ATP binding"/>
    <property type="evidence" value="ECO:0007669"/>
    <property type="project" value="UniProtKB-UniRule"/>
</dbReference>
<keyword evidence="11" id="KW-0677">Repeat</keyword>
<dbReference type="Pfam" id="PF08263">
    <property type="entry name" value="LRRNT_2"/>
    <property type="match status" value="1"/>
</dbReference>
<evidence type="ECO:0000256" key="14">
    <source>
        <dbReference type="ARBA" id="ARBA00022840"/>
    </source>
</evidence>
<keyword evidence="5" id="KW-0723">Serine/threonine-protein kinase</keyword>
<evidence type="ECO:0000256" key="19">
    <source>
        <dbReference type="ARBA" id="ARBA00047899"/>
    </source>
</evidence>
<evidence type="ECO:0000256" key="7">
    <source>
        <dbReference type="ARBA" id="ARBA00022614"/>
    </source>
</evidence>
<dbReference type="PANTHER" id="PTHR48056:SF73">
    <property type="entry name" value="LRR RECEPTOR-LIKE SERINE_THREONINE-PROTEIN KINASE EFR"/>
    <property type="match status" value="1"/>
</dbReference>
<dbReference type="Pfam" id="PF00069">
    <property type="entry name" value="Pkinase"/>
    <property type="match status" value="1"/>
</dbReference>
<name>A0A9W8CEM7_9POAL</name>
<evidence type="ECO:0000256" key="10">
    <source>
        <dbReference type="ARBA" id="ARBA00022729"/>
    </source>
</evidence>
<keyword evidence="8" id="KW-0808">Transferase</keyword>
<dbReference type="Pfam" id="PF23598">
    <property type="entry name" value="LRR_14"/>
    <property type="match status" value="1"/>
</dbReference>
<evidence type="ECO:0000313" key="25">
    <source>
        <dbReference type="Proteomes" id="UP001164776"/>
    </source>
</evidence>
<keyword evidence="7" id="KW-0433">Leucine-rich repeat</keyword>
<dbReference type="OrthoDB" id="608948at2759"/>
<feature type="domain" description="Protein kinase" evidence="23">
    <location>
        <begin position="807"/>
        <end position="1089"/>
    </location>
</feature>
<dbReference type="GO" id="GO:0005886">
    <property type="term" value="C:plasma membrane"/>
    <property type="evidence" value="ECO:0007669"/>
    <property type="project" value="UniProtKB-SubCell"/>
</dbReference>
<keyword evidence="13" id="KW-0418">Kinase</keyword>
<dbReference type="InterPro" id="IPR000719">
    <property type="entry name" value="Prot_kinase_dom"/>
</dbReference>
<evidence type="ECO:0000256" key="1">
    <source>
        <dbReference type="ARBA" id="ARBA00004251"/>
    </source>
</evidence>
<feature type="signal peptide" evidence="22">
    <location>
        <begin position="1"/>
        <end position="15"/>
    </location>
</feature>
<dbReference type="SUPFAM" id="SSF52058">
    <property type="entry name" value="L domain-like"/>
    <property type="match status" value="1"/>
</dbReference>
<dbReference type="InterPro" id="IPR013210">
    <property type="entry name" value="LRR_N_plant-typ"/>
</dbReference>
<feature type="binding site" evidence="21">
    <location>
        <position position="835"/>
    </location>
    <ligand>
        <name>ATP</name>
        <dbReference type="ChEBI" id="CHEBI:30616"/>
    </ligand>
</feature>
<dbReference type="InterPro" id="IPR008271">
    <property type="entry name" value="Ser/Thr_kinase_AS"/>
</dbReference>
<keyword evidence="4" id="KW-1003">Cell membrane</keyword>
<dbReference type="AlphaFoldDB" id="A0A9W8CEM7"/>
<dbReference type="Gene3D" id="1.10.510.10">
    <property type="entry name" value="Transferase(Phosphotransferase) domain 1"/>
    <property type="match status" value="1"/>
</dbReference>
<dbReference type="PANTHER" id="PTHR48056">
    <property type="entry name" value="LRR RECEPTOR-LIKE SERINE/THREONINE-PROTEIN KINASE-RELATED"/>
    <property type="match status" value="1"/>
</dbReference>
<keyword evidence="18" id="KW-0325">Glycoprotein</keyword>
<dbReference type="SMART" id="SM00220">
    <property type="entry name" value="S_TKc"/>
    <property type="match status" value="1"/>
</dbReference>
<dbReference type="PROSITE" id="PS00107">
    <property type="entry name" value="PROTEIN_KINASE_ATP"/>
    <property type="match status" value="1"/>
</dbReference>
<keyword evidence="16" id="KW-0472">Membrane</keyword>
<accession>A0A9W8CEM7</accession>
<keyword evidence="10 22" id="KW-0732">Signal</keyword>
<evidence type="ECO:0000256" key="13">
    <source>
        <dbReference type="ARBA" id="ARBA00022777"/>
    </source>
</evidence>
<dbReference type="InterPro" id="IPR050647">
    <property type="entry name" value="Plant_LRR-RLKs"/>
</dbReference>
<dbReference type="InterPro" id="IPR025875">
    <property type="entry name" value="Leu-rich_rpt_4"/>
</dbReference>
<evidence type="ECO:0000256" key="9">
    <source>
        <dbReference type="ARBA" id="ARBA00022692"/>
    </source>
</evidence>
<dbReference type="InterPro" id="IPR011009">
    <property type="entry name" value="Kinase-like_dom_sf"/>
</dbReference>
<dbReference type="Gene3D" id="3.80.10.10">
    <property type="entry name" value="Ribonuclease Inhibitor"/>
    <property type="match status" value="5"/>
</dbReference>
<evidence type="ECO:0000256" key="5">
    <source>
        <dbReference type="ARBA" id="ARBA00022527"/>
    </source>
</evidence>
<organism evidence="24 25">
    <name type="scientific">Paspalum vaginatum</name>
    <name type="common">seashore paspalum</name>
    <dbReference type="NCBI Taxonomy" id="158149"/>
    <lineage>
        <taxon>Eukaryota</taxon>
        <taxon>Viridiplantae</taxon>
        <taxon>Streptophyta</taxon>
        <taxon>Embryophyta</taxon>
        <taxon>Tracheophyta</taxon>
        <taxon>Spermatophyta</taxon>
        <taxon>Magnoliopsida</taxon>
        <taxon>Liliopsida</taxon>
        <taxon>Poales</taxon>
        <taxon>Poaceae</taxon>
        <taxon>PACMAD clade</taxon>
        <taxon>Panicoideae</taxon>
        <taxon>Andropogonodae</taxon>
        <taxon>Paspaleae</taxon>
        <taxon>Paspalinae</taxon>
        <taxon>Paspalum</taxon>
    </lineage>
</organism>
<evidence type="ECO:0000256" key="21">
    <source>
        <dbReference type="PROSITE-ProRule" id="PRU10141"/>
    </source>
</evidence>
<dbReference type="SMART" id="SM00369">
    <property type="entry name" value="LRR_TYP"/>
    <property type="match status" value="12"/>
</dbReference>
<dbReference type="Pfam" id="PF00560">
    <property type="entry name" value="LRR_1"/>
    <property type="match status" value="2"/>
</dbReference>
<keyword evidence="12 21" id="KW-0547">Nucleotide-binding</keyword>
<evidence type="ECO:0000256" key="8">
    <source>
        <dbReference type="ARBA" id="ARBA00022679"/>
    </source>
</evidence>
<dbReference type="Pfam" id="PF13855">
    <property type="entry name" value="LRR_8"/>
    <property type="match status" value="3"/>
</dbReference>
<comment type="subcellular location">
    <subcellularLocation>
        <location evidence="1">Cell membrane</location>
        <topology evidence="1">Single-pass type I membrane protein</topology>
    </subcellularLocation>
</comment>
<dbReference type="FunFam" id="1.10.510.10:FF:000358">
    <property type="entry name" value="Putative leucine-rich repeat receptor-like serine/threonine-protein kinase"/>
    <property type="match status" value="1"/>
</dbReference>
<keyword evidence="15" id="KW-1133">Transmembrane helix</keyword>
<evidence type="ECO:0000256" key="3">
    <source>
        <dbReference type="ARBA" id="ARBA00012513"/>
    </source>
</evidence>